<dbReference type="InterPro" id="IPR045500">
    <property type="entry name" value="DUF6491"/>
</dbReference>
<dbReference type="RefSeq" id="WP_249469663.1">
    <property type="nucleotide sequence ID" value="NZ_JAMBEP010000001.1"/>
</dbReference>
<organism evidence="2 3">
    <name type="scientific">Luteimonas galliterrae</name>
    <dbReference type="NCBI Taxonomy" id="2940486"/>
    <lineage>
        <taxon>Bacteria</taxon>
        <taxon>Pseudomonadati</taxon>
        <taxon>Pseudomonadota</taxon>
        <taxon>Gammaproteobacteria</taxon>
        <taxon>Lysobacterales</taxon>
        <taxon>Lysobacteraceae</taxon>
        <taxon>Luteimonas</taxon>
    </lineage>
</organism>
<feature type="signal peptide" evidence="1">
    <location>
        <begin position="1"/>
        <end position="22"/>
    </location>
</feature>
<keyword evidence="1" id="KW-0732">Signal</keyword>
<reference evidence="2 3" key="1">
    <citation type="submission" date="2022-05" db="EMBL/GenBank/DDBJ databases">
        <title>Luteimonas sp. SX5, whole genome shotgun sequencing project.</title>
        <authorList>
            <person name="Zhao G."/>
            <person name="Shen L."/>
        </authorList>
    </citation>
    <scope>NUCLEOTIDE SEQUENCE [LARGE SCALE GENOMIC DNA]</scope>
    <source>
        <strain evidence="2 3">SX5</strain>
    </source>
</reference>
<gene>
    <name evidence="2" type="ORF">M2650_00180</name>
</gene>
<dbReference type="Pfam" id="PF20101">
    <property type="entry name" value="DUF6491"/>
    <property type="match status" value="1"/>
</dbReference>
<sequence>MKRIPLLLSALALALTATAGFAAEGSRDAARLAKYEAHAGAPVKNIPYRTPVGWEVVDDDHILLTMRPKEVYLLRLSGLCIQNDRGAAAIAITSQAGRISAGFDRVKTGDEPSSCRVEEIRPIDTVALKAAEAAK</sequence>
<dbReference type="Proteomes" id="UP001431217">
    <property type="component" value="Unassembled WGS sequence"/>
</dbReference>
<evidence type="ECO:0000313" key="2">
    <source>
        <dbReference type="EMBL" id="MCL1633067.1"/>
    </source>
</evidence>
<evidence type="ECO:0000256" key="1">
    <source>
        <dbReference type="SAM" id="SignalP"/>
    </source>
</evidence>
<protein>
    <submittedName>
        <fullName evidence="2">DUF6491 family protein</fullName>
    </submittedName>
</protein>
<name>A0ABT0MDX5_9GAMM</name>
<comment type="caution">
    <text evidence="2">The sequence shown here is derived from an EMBL/GenBank/DDBJ whole genome shotgun (WGS) entry which is preliminary data.</text>
</comment>
<dbReference type="EMBL" id="JAMBEP010000001">
    <property type="protein sequence ID" value="MCL1633067.1"/>
    <property type="molecule type" value="Genomic_DNA"/>
</dbReference>
<evidence type="ECO:0000313" key="3">
    <source>
        <dbReference type="Proteomes" id="UP001431217"/>
    </source>
</evidence>
<accession>A0ABT0MDX5</accession>
<keyword evidence="3" id="KW-1185">Reference proteome</keyword>
<proteinExistence type="predicted"/>
<feature type="chain" id="PRO_5045995659" evidence="1">
    <location>
        <begin position="23"/>
        <end position="135"/>
    </location>
</feature>